<dbReference type="KEGG" id="ppel:H6H00_26700"/>
<reference evidence="1 2" key="1">
    <citation type="submission" date="2020-08" db="EMBL/GenBank/DDBJ databases">
        <authorList>
            <person name="Mo P."/>
        </authorList>
    </citation>
    <scope>NUCLEOTIDE SEQUENCE [LARGE SCALE GENOMIC DNA]</scope>
    <source>
        <strain evidence="1 2">CGMCC 4.1532</strain>
    </source>
</reference>
<organism evidence="1 2">
    <name type="scientific">Pseudonocardia petroleophila</name>
    <dbReference type="NCBI Taxonomy" id="37331"/>
    <lineage>
        <taxon>Bacteria</taxon>
        <taxon>Bacillati</taxon>
        <taxon>Actinomycetota</taxon>
        <taxon>Actinomycetes</taxon>
        <taxon>Pseudonocardiales</taxon>
        <taxon>Pseudonocardiaceae</taxon>
        <taxon>Pseudonocardia</taxon>
    </lineage>
</organism>
<proteinExistence type="predicted"/>
<sequence>MAAKLGRYDADALVASADYRRAVTRADPMMFALVYLPHHIRSEDTGFTISFSQFHLDLFEQAKQWMKPLGGPRESRDCYVAPRNAGKSTLAFLLLPMWAAAHGWVRYLAAFADSATQAESHLMSFKMELDENKLLRNDFPDLCSPARRQSGVSLADSQSVVMARSGFIFEARGITSSILGMKRGDARPDMILLDDIEPKEGQYSIEQKAKRLKALIGSVFRLRITARVVITGTVTMHGSIIHDLVRMVTEPEPPETWPIHQKIRVHYYPAIITDPETGEEDSWWPEYMSFEDLSYDRHTADFKMHMMNQPVGGEGAYWTEADFRYGEPEGVVRTLLAIDPSISNRRSTQDETGLAVVGWSEIENKCVVKHVEGVKLTGTALRDRVLQLLVRFPEIRVLLVEKNQGGELWLDVFHHMPDVKVLLHSATEKKEVRIANAAQNFWQRGRVFHAKPLPAFEEQAAAYPRVTKDDLIDAAVAGVSYFLAPVKKVKSSVRVQSYL</sequence>
<accession>A0A7G7MFU3</accession>
<evidence type="ECO:0008006" key="3">
    <source>
        <dbReference type="Google" id="ProtNLM"/>
    </source>
</evidence>
<evidence type="ECO:0000313" key="2">
    <source>
        <dbReference type="Proteomes" id="UP000515728"/>
    </source>
</evidence>
<name>A0A7G7MFU3_9PSEU</name>
<dbReference type="EMBL" id="CP060131">
    <property type="protein sequence ID" value="QNG51654.1"/>
    <property type="molecule type" value="Genomic_DNA"/>
</dbReference>
<dbReference type="RefSeq" id="WP_185718408.1">
    <property type="nucleotide sequence ID" value="NZ_BAAAWI010000001.1"/>
</dbReference>
<keyword evidence="2" id="KW-1185">Reference proteome</keyword>
<dbReference type="Proteomes" id="UP000515728">
    <property type="component" value="Chromosome"/>
</dbReference>
<evidence type="ECO:0000313" key="1">
    <source>
        <dbReference type="EMBL" id="QNG51654.1"/>
    </source>
</evidence>
<gene>
    <name evidence="1" type="ORF">H6H00_26700</name>
</gene>
<dbReference type="AlphaFoldDB" id="A0A7G7MFU3"/>
<protein>
    <recommendedName>
        <fullName evidence="3">Phage terminase-like protein, large subunit, contains N-terminal HTH domain</fullName>
    </recommendedName>
</protein>